<accession>A0A067U3V7</accession>
<keyword evidence="3" id="KW-1185">Reference proteome</keyword>
<reference evidence="3" key="1">
    <citation type="journal article" date="2014" name="Proc. Natl. Acad. Sci. U.S.A.">
        <title>Extensive sampling of basidiomycete genomes demonstrates inadequacy of the white-rot/brown-rot paradigm for wood decay fungi.</title>
        <authorList>
            <person name="Riley R."/>
            <person name="Salamov A.A."/>
            <person name="Brown D.W."/>
            <person name="Nagy L.G."/>
            <person name="Floudas D."/>
            <person name="Held B.W."/>
            <person name="Levasseur A."/>
            <person name="Lombard V."/>
            <person name="Morin E."/>
            <person name="Otillar R."/>
            <person name="Lindquist E.A."/>
            <person name="Sun H."/>
            <person name="LaButti K.M."/>
            <person name="Schmutz J."/>
            <person name="Jabbour D."/>
            <person name="Luo H."/>
            <person name="Baker S.E."/>
            <person name="Pisabarro A.G."/>
            <person name="Walton J.D."/>
            <person name="Blanchette R.A."/>
            <person name="Henrissat B."/>
            <person name="Martin F."/>
            <person name="Cullen D."/>
            <person name="Hibbett D.S."/>
            <person name="Grigoriev I.V."/>
        </authorList>
    </citation>
    <scope>NUCLEOTIDE SEQUENCE [LARGE SCALE GENOMIC DNA]</scope>
    <source>
        <strain evidence="3">CBS 339.88</strain>
    </source>
</reference>
<gene>
    <name evidence="2" type="ORF">GALMADRAFT_274805</name>
</gene>
<feature type="compositionally biased region" description="Pro residues" evidence="1">
    <location>
        <begin position="42"/>
        <end position="51"/>
    </location>
</feature>
<evidence type="ECO:0000256" key="1">
    <source>
        <dbReference type="SAM" id="MobiDB-lite"/>
    </source>
</evidence>
<proteinExistence type="predicted"/>
<sequence length="149" mass="16814">MPTVNVLDEKEFAHRACAHVPISILAPKQSPIYGPEVEADPADPPSAPPPSQQQQHEPDFAYVTTPTKRNGMEGPHRPPARRRPLHPADAARRRLPIQKKLDFPAGARVDGRHLLRLRLRNQELAWRLPSELQSMRNMILQRRTAKGSP</sequence>
<dbReference type="EMBL" id="KL142367">
    <property type="protein sequence ID" value="KDR86138.1"/>
    <property type="molecule type" value="Genomic_DNA"/>
</dbReference>
<protein>
    <submittedName>
        <fullName evidence="2">Uncharacterized protein</fullName>
    </submittedName>
</protein>
<dbReference type="Proteomes" id="UP000027222">
    <property type="component" value="Unassembled WGS sequence"/>
</dbReference>
<name>A0A067U3V7_GALM3</name>
<dbReference type="HOGENOM" id="CLU_1749774_0_0_1"/>
<evidence type="ECO:0000313" key="3">
    <source>
        <dbReference type="Proteomes" id="UP000027222"/>
    </source>
</evidence>
<dbReference type="AlphaFoldDB" id="A0A067U3V7"/>
<feature type="region of interest" description="Disordered" evidence="1">
    <location>
        <begin position="31"/>
        <end position="99"/>
    </location>
</feature>
<organism evidence="2 3">
    <name type="scientific">Galerina marginata (strain CBS 339.88)</name>
    <dbReference type="NCBI Taxonomy" id="685588"/>
    <lineage>
        <taxon>Eukaryota</taxon>
        <taxon>Fungi</taxon>
        <taxon>Dikarya</taxon>
        <taxon>Basidiomycota</taxon>
        <taxon>Agaricomycotina</taxon>
        <taxon>Agaricomycetes</taxon>
        <taxon>Agaricomycetidae</taxon>
        <taxon>Agaricales</taxon>
        <taxon>Agaricineae</taxon>
        <taxon>Strophariaceae</taxon>
        <taxon>Galerina</taxon>
    </lineage>
</organism>
<evidence type="ECO:0000313" key="2">
    <source>
        <dbReference type="EMBL" id="KDR86138.1"/>
    </source>
</evidence>